<dbReference type="PANTHER" id="PTHR30619:SF7">
    <property type="entry name" value="BETA-LACTAMASE DOMAIN PROTEIN"/>
    <property type="match status" value="1"/>
</dbReference>
<evidence type="ECO:0000256" key="1">
    <source>
        <dbReference type="ARBA" id="ARBA00004651"/>
    </source>
</evidence>
<evidence type="ECO:0000313" key="9">
    <source>
        <dbReference type="Proteomes" id="UP001205910"/>
    </source>
</evidence>
<feature type="transmembrane region" description="Helical" evidence="6">
    <location>
        <begin position="304"/>
        <end position="324"/>
    </location>
</feature>
<gene>
    <name evidence="8" type="ORF">CULCOIPH005_12970</name>
</gene>
<evidence type="ECO:0000256" key="3">
    <source>
        <dbReference type="ARBA" id="ARBA00022692"/>
    </source>
</evidence>
<feature type="transmembrane region" description="Helical" evidence="6">
    <location>
        <begin position="438"/>
        <end position="459"/>
    </location>
</feature>
<protein>
    <submittedName>
        <fullName evidence="8">Competence protein ComE-like protein</fullName>
    </submittedName>
</protein>
<name>A0ABD0BMB4_CORUL</name>
<reference evidence="8 9" key="1">
    <citation type="submission" date="2021-11" db="EMBL/GenBank/DDBJ databases">
        <title>Whole genome sequences of diphtheriae toxin producing Corynebacterium ulcerans isolates from cats in Osaka, Japan.</title>
        <authorList>
            <person name="Umeda K."/>
            <person name="Hirai Y."/>
        </authorList>
    </citation>
    <scope>NUCLEOTIDE SEQUENCE [LARGE SCALE GENOMIC DNA]</scope>
    <source>
        <strain evidence="8 9">12109B-1</strain>
    </source>
</reference>
<proteinExistence type="predicted"/>
<keyword evidence="3 6" id="KW-0812">Transmembrane</keyword>
<dbReference type="GO" id="GO:0005886">
    <property type="term" value="C:plasma membrane"/>
    <property type="evidence" value="ECO:0007669"/>
    <property type="project" value="UniProtKB-SubCell"/>
</dbReference>
<feature type="transmembrane region" description="Helical" evidence="6">
    <location>
        <begin position="465"/>
        <end position="482"/>
    </location>
</feature>
<sequence>MTELRLVPTAVVAWLCTLAVLWSRTPWWGLAIAAIGAAVVVRWDRGQAIAVGIGGASISIGCWLRAVAADTAQFGREITARVSTTVQEVRSGWLFRAHVPGFPEPIPVLLRKPVAGLTPGTDITMTGTATTSRSVGLGRTFFFADDITVTHGPDGIHAISALLRTRFNERVAALADSPSQGLIPAMVMGDTSLQTLEEKQEYIATGLAHLSAVSGGNVTILTTTVMSLLAVCGCSPRVRRWVAGSALMAFVCVVGPEPSVLRASVMGGVGLIAAMNASRTPPIHALCLAIVCLLLWDPGLAAHYGFALSVGATAGIITLYPLIYRPLARASLQRQRLQVHIPDIIVRSIAVAIAAELVTVPLVAMMAGRISLVSVPANVIAAPVVPLITVIGLATVALVWIPPLDWPAIQLLDLLASWIGLVARTCSSWRGSTLGVPLPESTLLGTCWVIVVALWALLAFQSHKAWPLGIVLLVVGPLMVYTPREVDYRTLRIVVVETSADAEAAPTDVDLILVKEKTKPHKRPVMRRDGTPVLFPHGDGNVALLIDGTQKASDGRF</sequence>
<dbReference type="NCBIfam" id="TIGR00360">
    <property type="entry name" value="ComEC_N-term"/>
    <property type="match status" value="1"/>
</dbReference>
<dbReference type="PANTHER" id="PTHR30619">
    <property type="entry name" value="DNA INTERNALIZATION/COMPETENCE PROTEIN COMEC/REC2"/>
    <property type="match status" value="1"/>
</dbReference>
<dbReference type="InterPro" id="IPR052159">
    <property type="entry name" value="Competence_DNA_uptake"/>
</dbReference>
<keyword evidence="2" id="KW-1003">Cell membrane</keyword>
<evidence type="ECO:0000256" key="2">
    <source>
        <dbReference type="ARBA" id="ARBA00022475"/>
    </source>
</evidence>
<comment type="caution">
    <text evidence="8">The sequence shown here is derived from an EMBL/GenBank/DDBJ whole genome shotgun (WGS) entry which is preliminary data.</text>
</comment>
<dbReference type="AlphaFoldDB" id="A0ABD0BMB4"/>
<feature type="transmembrane region" description="Helical" evidence="6">
    <location>
        <begin position="344"/>
        <end position="367"/>
    </location>
</feature>
<dbReference type="InterPro" id="IPR004477">
    <property type="entry name" value="ComEC_N"/>
</dbReference>
<feature type="transmembrane region" description="Helical" evidence="6">
    <location>
        <begin position="49"/>
        <end position="68"/>
    </location>
</feature>
<evidence type="ECO:0000256" key="6">
    <source>
        <dbReference type="SAM" id="Phobius"/>
    </source>
</evidence>
<evidence type="ECO:0000256" key="5">
    <source>
        <dbReference type="ARBA" id="ARBA00023136"/>
    </source>
</evidence>
<feature type="transmembrane region" description="Helical" evidence="6">
    <location>
        <begin position="379"/>
        <end position="401"/>
    </location>
</feature>
<evidence type="ECO:0000313" key="8">
    <source>
        <dbReference type="EMBL" id="GJJ43108.1"/>
    </source>
</evidence>
<comment type="subcellular location">
    <subcellularLocation>
        <location evidence="1">Cell membrane</location>
        <topology evidence="1">Multi-pass membrane protein</topology>
    </subcellularLocation>
</comment>
<feature type="transmembrane region" description="Helical" evidence="6">
    <location>
        <begin position="27"/>
        <end position="43"/>
    </location>
</feature>
<dbReference type="Proteomes" id="UP001205910">
    <property type="component" value="Unassembled WGS sequence"/>
</dbReference>
<keyword evidence="5 6" id="KW-0472">Membrane</keyword>
<dbReference type="EMBL" id="BQFK01000003">
    <property type="protein sequence ID" value="GJJ43108.1"/>
    <property type="molecule type" value="Genomic_DNA"/>
</dbReference>
<dbReference type="RefSeq" id="WP_013912083.1">
    <property type="nucleotide sequence ID" value="NZ_AP019662.1"/>
</dbReference>
<keyword evidence="4 6" id="KW-1133">Transmembrane helix</keyword>
<evidence type="ECO:0000259" key="7">
    <source>
        <dbReference type="Pfam" id="PF03772"/>
    </source>
</evidence>
<accession>A0ABD0BMB4</accession>
<evidence type="ECO:0000256" key="4">
    <source>
        <dbReference type="ARBA" id="ARBA00022989"/>
    </source>
</evidence>
<dbReference type="Pfam" id="PF03772">
    <property type="entry name" value="Competence"/>
    <property type="match status" value="1"/>
</dbReference>
<organism evidence="8 9">
    <name type="scientific">Corynebacterium ulcerans</name>
    <dbReference type="NCBI Taxonomy" id="65058"/>
    <lineage>
        <taxon>Bacteria</taxon>
        <taxon>Bacillati</taxon>
        <taxon>Actinomycetota</taxon>
        <taxon>Actinomycetes</taxon>
        <taxon>Mycobacteriales</taxon>
        <taxon>Corynebacteriaceae</taxon>
        <taxon>Corynebacterium</taxon>
    </lineage>
</organism>
<feature type="domain" description="ComEC/Rec2-related protein" evidence="7">
    <location>
        <begin position="186"/>
        <end position="459"/>
    </location>
</feature>